<name>A0ACC3CVN8_9PEZI</name>
<reference evidence="1" key="1">
    <citation type="submission" date="2024-09" db="EMBL/GenBank/DDBJ databases">
        <title>Black Yeasts Isolated from many extreme environments.</title>
        <authorList>
            <person name="Coleine C."/>
            <person name="Stajich J.E."/>
            <person name="Selbmann L."/>
        </authorList>
    </citation>
    <scope>NUCLEOTIDE SEQUENCE</scope>
    <source>
        <strain evidence="1">CCFEE 5737</strain>
    </source>
</reference>
<proteinExistence type="predicted"/>
<sequence>MAASPARQTLEPPLPFKNQRRPSFPSSRSPRPSPHSNDNVRRSRASLSSEWQSLVADKHSQHANSPPGVSPVSSPFERPATPDTRPSETNNPELEDVVEGERQRYRSWRQGKATWSAAAAATDILRTKMRETDRVDKKIQATLPPKVDLATAARSRKTSHYLGLFKENDAAQEQKRRDERIRSQDVRGGGDGVARQRQERPAQTTLDRGMSIEDIKAMLAANQKKSMTDLSKPRESSSRGVGDHPSDPAAINATIPERGLPGTQLQHGASRALDEEEEGSEREQIASAMYFPHRQVAREAATEEEEFIQEIVNKDHTHEKPPSRPKEQRQKDDQVQASDEVEISLHARDDDHYLHSDLHGDLKAASYPSEDQELTKVRPTDYTAALSESESENESARSQYGYDSSTTDDLSATPTAKAKIDEAKEPK</sequence>
<dbReference type="EMBL" id="JAWDJW010010765">
    <property type="protein sequence ID" value="KAK3045322.1"/>
    <property type="molecule type" value="Genomic_DNA"/>
</dbReference>
<protein>
    <submittedName>
        <fullName evidence="1">Uncharacterized protein</fullName>
    </submittedName>
</protein>
<dbReference type="Proteomes" id="UP001186974">
    <property type="component" value="Unassembled WGS sequence"/>
</dbReference>
<evidence type="ECO:0000313" key="1">
    <source>
        <dbReference type="EMBL" id="KAK3045322.1"/>
    </source>
</evidence>
<feature type="non-terminal residue" evidence="1">
    <location>
        <position position="427"/>
    </location>
</feature>
<evidence type="ECO:0000313" key="2">
    <source>
        <dbReference type="Proteomes" id="UP001186974"/>
    </source>
</evidence>
<keyword evidence="2" id="KW-1185">Reference proteome</keyword>
<gene>
    <name evidence="1" type="ORF">LTS18_014041</name>
</gene>
<accession>A0ACC3CVN8</accession>
<organism evidence="1 2">
    <name type="scientific">Coniosporium uncinatum</name>
    <dbReference type="NCBI Taxonomy" id="93489"/>
    <lineage>
        <taxon>Eukaryota</taxon>
        <taxon>Fungi</taxon>
        <taxon>Dikarya</taxon>
        <taxon>Ascomycota</taxon>
        <taxon>Pezizomycotina</taxon>
        <taxon>Dothideomycetes</taxon>
        <taxon>Dothideomycetes incertae sedis</taxon>
        <taxon>Coniosporium</taxon>
    </lineage>
</organism>
<comment type="caution">
    <text evidence="1">The sequence shown here is derived from an EMBL/GenBank/DDBJ whole genome shotgun (WGS) entry which is preliminary data.</text>
</comment>